<name>A0AAV7KWD6_PLEWA</name>
<dbReference type="AlphaFoldDB" id="A0AAV7KWD6"/>
<reference evidence="2" key="1">
    <citation type="journal article" date="2022" name="bioRxiv">
        <title>Sequencing and chromosome-scale assembly of the giantPleurodeles waltlgenome.</title>
        <authorList>
            <person name="Brown T."/>
            <person name="Elewa A."/>
            <person name="Iarovenko S."/>
            <person name="Subramanian E."/>
            <person name="Araus A.J."/>
            <person name="Petzold A."/>
            <person name="Susuki M."/>
            <person name="Suzuki K.-i.T."/>
            <person name="Hayashi T."/>
            <person name="Toyoda A."/>
            <person name="Oliveira C."/>
            <person name="Osipova E."/>
            <person name="Leigh N.D."/>
            <person name="Simon A."/>
            <person name="Yun M.H."/>
        </authorList>
    </citation>
    <scope>NUCLEOTIDE SEQUENCE</scope>
    <source>
        <strain evidence="2">20211129_DDA</strain>
        <tissue evidence="2">Liver</tissue>
    </source>
</reference>
<gene>
    <name evidence="2" type="ORF">NDU88_002697</name>
</gene>
<dbReference type="Proteomes" id="UP001066276">
    <property type="component" value="Chromosome 12"/>
</dbReference>
<accession>A0AAV7KWD6</accession>
<organism evidence="2 3">
    <name type="scientific">Pleurodeles waltl</name>
    <name type="common">Iberian ribbed newt</name>
    <dbReference type="NCBI Taxonomy" id="8319"/>
    <lineage>
        <taxon>Eukaryota</taxon>
        <taxon>Metazoa</taxon>
        <taxon>Chordata</taxon>
        <taxon>Craniata</taxon>
        <taxon>Vertebrata</taxon>
        <taxon>Euteleostomi</taxon>
        <taxon>Amphibia</taxon>
        <taxon>Batrachia</taxon>
        <taxon>Caudata</taxon>
        <taxon>Salamandroidea</taxon>
        <taxon>Salamandridae</taxon>
        <taxon>Pleurodelinae</taxon>
        <taxon>Pleurodeles</taxon>
    </lineage>
</organism>
<comment type="caution">
    <text evidence="2">The sequence shown here is derived from an EMBL/GenBank/DDBJ whole genome shotgun (WGS) entry which is preliminary data.</text>
</comment>
<keyword evidence="3" id="KW-1185">Reference proteome</keyword>
<feature type="region of interest" description="Disordered" evidence="1">
    <location>
        <begin position="42"/>
        <end position="91"/>
    </location>
</feature>
<feature type="compositionally biased region" description="Polar residues" evidence="1">
    <location>
        <begin position="49"/>
        <end position="77"/>
    </location>
</feature>
<evidence type="ECO:0000256" key="1">
    <source>
        <dbReference type="SAM" id="MobiDB-lite"/>
    </source>
</evidence>
<evidence type="ECO:0000313" key="2">
    <source>
        <dbReference type="EMBL" id="KAJ1082532.1"/>
    </source>
</evidence>
<feature type="compositionally biased region" description="Basic and acidic residues" evidence="1">
    <location>
        <begin position="79"/>
        <end position="91"/>
    </location>
</feature>
<evidence type="ECO:0000313" key="3">
    <source>
        <dbReference type="Proteomes" id="UP001066276"/>
    </source>
</evidence>
<proteinExistence type="predicted"/>
<sequence length="205" mass="22031">MGAPEAGSLISDKIEPGICVRQDGLKGQGNLPTVAGLKLRNRQGALVPQQGQSKDSVAMDIQNSDTHQQESADSGSASDLEKAGFDGDRMGEAETGRAKLMDSRRRMLPEPDIELREYSGEAARADNAVAGITKAFTTQQTEDLVTYIFAQGKLDPALTLREEKMLWDPEGLKITPTDSIPCSQKTPSFFLPSNSQACEDCVQGA</sequence>
<protein>
    <submittedName>
        <fullName evidence="2">Uncharacterized protein</fullName>
    </submittedName>
</protein>
<dbReference type="EMBL" id="JANPWB010000016">
    <property type="protein sequence ID" value="KAJ1082532.1"/>
    <property type="molecule type" value="Genomic_DNA"/>
</dbReference>